<evidence type="ECO:0000313" key="5">
    <source>
        <dbReference type="EMBL" id="KAK6169183.1"/>
    </source>
</evidence>
<keyword evidence="6" id="KW-1185">Reference proteome</keyword>
<evidence type="ECO:0000259" key="4">
    <source>
        <dbReference type="PROSITE" id="PS50119"/>
    </source>
</evidence>
<sequence>MAEAFPSDDKPKSSEDDEETKPEENGETSTSADGDEENREKHFCNVHTTEELCRYCRDCQKTLCMKCLADEHQEPNHWVQTLEEVEPWARQRLRDHIGQMKAKTEELEVYKAQLQKRQEDLEKWKEEACAQVDRDVENIITMVKQARDEAVKRYYLKLLQDALNSREDDVKEPDLD</sequence>
<dbReference type="SUPFAM" id="SSF57845">
    <property type="entry name" value="B-box zinc-binding domain"/>
    <property type="match status" value="1"/>
</dbReference>
<evidence type="ECO:0000256" key="3">
    <source>
        <dbReference type="SAM" id="MobiDB-lite"/>
    </source>
</evidence>
<gene>
    <name evidence="5" type="ORF">SNE40_020282</name>
</gene>
<dbReference type="GO" id="GO:0008270">
    <property type="term" value="F:zinc ion binding"/>
    <property type="evidence" value="ECO:0007669"/>
    <property type="project" value="UniProtKB-KW"/>
</dbReference>
<dbReference type="Pfam" id="PF00643">
    <property type="entry name" value="zf-B_box"/>
    <property type="match status" value="1"/>
</dbReference>
<proteinExistence type="predicted"/>
<evidence type="ECO:0000313" key="6">
    <source>
        <dbReference type="Proteomes" id="UP001347796"/>
    </source>
</evidence>
<feature type="domain" description="B box-type" evidence="4">
    <location>
        <begin position="39"/>
        <end position="82"/>
    </location>
</feature>
<dbReference type="EMBL" id="JAZGQO010000015">
    <property type="protein sequence ID" value="KAK6169183.1"/>
    <property type="molecule type" value="Genomic_DNA"/>
</dbReference>
<keyword evidence="1" id="KW-0862">Zinc</keyword>
<protein>
    <recommendedName>
        <fullName evidence="4">B box-type domain-containing protein</fullName>
    </recommendedName>
</protein>
<keyword evidence="2" id="KW-0175">Coiled coil</keyword>
<comment type="caution">
    <text evidence="5">The sequence shown here is derived from an EMBL/GenBank/DDBJ whole genome shotgun (WGS) entry which is preliminary data.</text>
</comment>
<name>A0AAN8GAA6_PATCE</name>
<dbReference type="Proteomes" id="UP001347796">
    <property type="component" value="Unassembled WGS sequence"/>
</dbReference>
<keyword evidence="1" id="KW-0479">Metal-binding</keyword>
<feature type="region of interest" description="Disordered" evidence="3">
    <location>
        <begin position="1"/>
        <end position="38"/>
    </location>
</feature>
<dbReference type="AlphaFoldDB" id="A0AAN8GAA6"/>
<keyword evidence="1" id="KW-0863">Zinc-finger</keyword>
<evidence type="ECO:0000256" key="1">
    <source>
        <dbReference type="PROSITE-ProRule" id="PRU00024"/>
    </source>
</evidence>
<dbReference type="InterPro" id="IPR000315">
    <property type="entry name" value="Znf_B-box"/>
</dbReference>
<reference evidence="5 6" key="1">
    <citation type="submission" date="2024-01" db="EMBL/GenBank/DDBJ databases">
        <title>The genome of the rayed Mediterranean limpet Patella caerulea (Linnaeus, 1758).</title>
        <authorList>
            <person name="Anh-Thu Weber A."/>
            <person name="Halstead-Nussloch G."/>
        </authorList>
    </citation>
    <scope>NUCLEOTIDE SEQUENCE [LARGE SCALE GENOMIC DNA]</scope>
    <source>
        <strain evidence="5">AATW-2023a</strain>
        <tissue evidence="5">Whole specimen</tissue>
    </source>
</reference>
<organism evidence="5 6">
    <name type="scientific">Patella caerulea</name>
    <name type="common">Rayed Mediterranean limpet</name>
    <dbReference type="NCBI Taxonomy" id="87958"/>
    <lineage>
        <taxon>Eukaryota</taxon>
        <taxon>Metazoa</taxon>
        <taxon>Spiralia</taxon>
        <taxon>Lophotrochozoa</taxon>
        <taxon>Mollusca</taxon>
        <taxon>Gastropoda</taxon>
        <taxon>Patellogastropoda</taxon>
        <taxon>Patelloidea</taxon>
        <taxon>Patellidae</taxon>
        <taxon>Patella</taxon>
    </lineage>
</organism>
<feature type="coiled-coil region" evidence="2">
    <location>
        <begin position="100"/>
        <end position="127"/>
    </location>
</feature>
<dbReference type="PROSITE" id="PS50119">
    <property type="entry name" value="ZF_BBOX"/>
    <property type="match status" value="1"/>
</dbReference>
<dbReference type="Gene3D" id="3.30.160.60">
    <property type="entry name" value="Classic Zinc Finger"/>
    <property type="match status" value="1"/>
</dbReference>
<accession>A0AAN8GAA6</accession>
<evidence type="ECO:0000256" key="2">
    <source>
        <dbReference type="SAM" id="Coils"/>
    </source>
</evidence>